<dbReference type="Pfam" id="PF06097">
    <property type="entry name" value="DUF945"/>
    <property type="match status" value="1"/>
</dbReference>
<keyword evidence="3" id="KW-1185">Reference proteome</keyword>
<name>A0A370R3Y1_9GAMM</name>
<gene>
    <name evidence="2" type="ORF">C8D90_101587</name>
</gene>
<sequence>MKKSAVAVAVIVVLGAAWTGASWYTGTLLEERMAGEVTKANDAITQYFPKAGVKLSYEDYQRHLFSTDVRFTLQADPAFKGESALKPDQKIVLKEAIDHGPFPLSQLKRFNLIPSMASVHTELENTPAVKAIFDATKGQSPFDINSRIAYSGDTSSRIDFVPVDFVKDKTSIKFSGATIDADVGRDLSAMKMTIASDSLFISAPNQHGETENLTLQGLSLDNDTKLGKFGLSTGTQKILVKKLNLGIDGQDGVQLENFALDGIVNDGSENDINGALTYTLDAFKIKDQDFGSGKANIKFSGIDGAQLKKFSEQYNALVTTMLAKGENIDPDAYQEQVIALLGQNLPALLASKPTIQLQPLSWKNSQGESTFTLDITLNDPQKGTRPELGMLNAIGKLDAALNLSVPMATQWVKQSGEMMGYSGEDAASLAQEKVDSLAAMGEMFKLTKKQDNSIISTLHYADGVIDLNGQKMSAEELLQMMMSQPEGFEQAPDDAAPEQTQPSIAVPPAN</sequence>
<protein>
    <submittedName>
        <fullName evidence="2">Uncharacterized protein YdgA (DUF945 family)</fullName>
    </submittedName>
</protein>
<dbReference type="EMBL" id="QRAP01000001">
    <property type="protein sequence ID" value="RDK97142.1"/>
    <property type="molecule type" value="Genomic_DNA"/>
</dbReference>
<accession>A0A370R3Y1</accession>
<reference evidence="2 3" key="1">
    <citation type="submission" date="2018-07" db="EMBL/GenBank/DDBJ databases">
        <title>Genomic Encyclopedia of Type Strains, Phase IV (KMG-IV): sequencing the most valuable type-strain genomes for metagenomic binning, comparative biology and taxonomic classification.</title>
        <authorList>
            <person name="Goeker M."/>
        </authorList>
    </citation>
    <scope>NUCLEOTIDE SEQUENCE [LARGE SCALE GENOMIC DNA]</scope>
    <source>
        <strain evidence="2 3">DSM 103736</strain>
    </source>
</reference>
<comment type="caution">
    <text evidence="2">The sequence shown here is derived from an EMBL/GenBank/DDBJ whole genome shotgun (WGS) entry which is preliminary data.</text>
</comment>
<dbReference type="AlphaFoldDB" id="A0A370R3Y1"/>
<organism evidence="2 3">
    <name type="scientific">Enterobacillus tribolii</name>
    <dbReference type="NCBI Taxonomy" id="1487935"/>
    <lineage>
        <taxon>Bacteria</taxon>
        <taxon>Pseudomonadati</taxon>
        <taxon>Pseudomonadota</taxon>
        <taxon>Gammaproteobacteria</taxon>
        <taxon>Enterobacterales</taxon>
        <taxon>Hafniaceae</taxon>
        <taxon>Enterobacillus</taxon>
    </lineage>
</organism>
<feature type="region of interest" description="Disordered" evidence="1">
    <location>
        <begin position="485"/>
        <end position="510"/>
    </location>
</feature>
<dbReference type="RefSeq" id="WP_115456891.1">
    <property type="nucleotide sequence ID" value="NZ_QRAP01000001.1"/>
</dbReference>
<evidence type="ECO:0000313" key="3">
    <source>
        <dbReference type="Proteomes" id="UP000254848"/>
    </source>
</evidence>
<proteinExistence type="predicted"/>
<evidence type="ECO:0000256" key="1">
    <source>
        <dbReference type="SAM" id="MobiDB-lite"/>
    </source>
</evidence>
<dbReference type="Proteomes" id="UP000254848">
    <property type="component" value="Unassembled WGS sequence"/>
</dbReference>
<evidence type="ECO:0000313" key="2">
    <source>
        <dbReference type="EMBL" id="RDK97142.1"/>
    </source>
</evidence>
<dbReference type="InterPro" id="IPR010352">
    <property type="entry name" value="DUF945"/>
</dbReference>
<dbReference type="OrthoDB" id="5444681at2"/>